<comment type="caution">
    <text evidence="1">The sequence shown here is derived from an EMBL/GenBank/DDBJ whole genome shotgun (WGS) entry which is preliminary data.</text>
</comment>
<dbReference type="Proteomes" id="UP000827872">
    <property type="component" value="Linkage Group LG03"/>
</dbReference>
<sequence length="171" mass="18992">MRLVEEGRTSQAGNPWADPGRGTGLRVAGALPGAEAQPKGREEEGGGQPWWPWKRRLSSSRLDVQSEIKKWSSRMQMSETVEKTDVKSCKAEQAKMMQRYLETEQKSKGKTSLLGVVKGDGKDQHPVCLETSKDMELSGCISDKAFIKAVEESQCLFLAQVELQLYISSTQ</sequence>
<dbReference type="EMBL" id="CM037616">
    <property type="protein sequence ID" value="KAH7991421.1"/>
    <property type="molecule type" value="Genomic_DNA"/>
</dbReference>
<protein>
    <submittedName>
        <fullName evidence="1">Uncharacterized protein</fullName>
    </submittedName>
</protein>
<proteinExistence type="predicted"/>
<organism evidence="1 2">
    <name type="scientific">Sphaerodactylus townsendi</name>
    <dbReference type="NCBI Taxonomy" id="933632"/>
    <lineage>
        <taxon>Eukaryota</taxon>
        <taxon>Metazoa</taxon>
        <taxon>Chordata</taxon>
        <taxon>Craniata</taxon>
        <taxon>Vertebrata</taxon>
        <taxon>Euteleostomi</taxon>
        <taxon>Lepidosauria</taxon>
        <taxon>Squamata</taxon>
        <taxon>Bifurcata</taxon>
        <taxon>Gekkota</taxon>
        <taxon>Sphaerodactylidae</taxon>
        <taxon>Sphaerodactylus</taxon>
    </lineage>
</organism>
<accession>A0ACB8EGV5</accession>
<evidence type="ECO:0000313" key="2">
    <source>
        <dbReference type="Proteomes" id="UP000827872"/>
    </source>
</evidence>
<name>A0ACB8EGV5_9SAUR</name>
<gene>
    <name evidence="1" type="ORF">K3G42_005890</name>
</gene>
<keyword evidence="2" id="KW-1185">Reference proteome</keyword>
<reference evidence="1" key="1">
    <citation type="submission" date="2021-08" db="EMBL/GenBank/DDBJ databases">
        <title>The first chromosome-level gecko genome reveals the dynamic sex chromosomes of Neotropical dwarf geckos (Sphaerodactylidae: Sphaerodactylus).</title>
        <authorList>
            <person name="Pinto B.J."/>
            <person name="Keating S.E."/>
            <person name="Gamble T."/>
        </authorList>
    </citation>
    <scope>NUCLEOTIDE SEQUENCE</scope>
    <source>
        <strain evidence="1">TG3544</strain>
    </source>
</reference>
<evidence type="ECO:0000313" key="1">
    <source>
        <dbReference type="EMBL" id="KAH7991421.1"/>
    </source>
</evidence>